<name>A0A0B0NJ73_GOSAR</name>
<dbReference type="EMBL" id="KN401920">
    <property type="protein sequence ID" value="KHG14608.1"/>
    <property type="molecule type" value="Genomic_DNA"/>
</dbReference>
<dbReference type="Proteomes" id="UP000032142">
    <property type="component" value="Unassembled WGS sequence"/>
</dbReference>
<accession>A0A0B0NJ73</accession>
<gene>
    <name evidence="1" type="ORF">F383_09584</name>
</gene>
<keyword evidence="2" id="KW-1185">Reference proteome</keyword>
<proteinExistence type="predicted"/>
<protein>
    <submittedName>
        <fullName evidence="1">Uncharacterized protein</fullName>
    </submittedName>
</protein>
<evidence type="ECO:0000313" key="2">
    <source>
        <dbReference type="Proteomes" id="UP000032142"/>
    </source>
</evidence>
<organism evidence="1 2">
    <name type="scientific">Gossypium arboreum</name>
    <name type="common">Tree cotton</name>
    <name type="synonym">Gossypium nanking</name>
    <dbReference type="NCBI Taxonomy" id="29729"/>
    <lineage>
        <taxon>Eukaryota</taxon>
        <taxon>Viridiplantae</taxon>
        <taxon>Streptophyta</taxon>
        <taxon>Embryophyta</taxon>
        <taxon>Tracheophyta</taxon>
        <taxon>Spermatophyta</taxon>
        <taxon>Magnoliopsida</taxon>
        <taxon>eudicotyledons</taxon>
        <taxon>Gunneridae</taxon>
        <taxon>Pentapetalae</taxon>
        <taxon>rosids</taxon>
        <taxon>malvids</taxon>
        <taxon>Malvales</taxon>
        <taxon>Malvaceae</taxon>
        <taxon>Malvoideae</taxon>
        <taxon>Gossypium</taxon>
    </lineage>
</organism>
<dbReference type="AlphaFoldDB" id="A0A0B0NJ73"/>
<reference evidence="2" key="1">
    <citation type="submission" date="2014-09" db="EMBL/GenBank/DDBJ databases">
        <authorList>
            <person name="Mudge J."/>
            <person name="Ramaraj T."/>
            <person name="Lindquist I.E."/>
            <person name="Bharti A.K."/>
            <person name="Sundararajan A."/>
            <person name="Cameron C.T."/>
            <person name="Woodward J.E."/>
            <person name="May G.D."/>
            <person name="Brubaker C."/>
            <person name="Broadhvest J."/>
            <person name="Wilkins T.A."/>
        </authorList>
    </citation>
    <scope>NUCLEOTIDE SEQUENCE</scope>
    <source>
        <strain evidence="2">cv. AKA8401</strain>
    </source>
</reference>
<sequence length="32" mass="3756">MSWCVNGNVCVWNDAIVECIKAAKCIRYWSRH</sequence>
<evidence type="ECO:0000313" key="1">
    <source>
        <dbReference type="EMBL" id="KHG14608.1"/>
    </source>
</evidence>